<evidence type="ECO:0000256" key="2">
    <source>
        <dbReference type="ARBA" id="ARBA00023136"/>
    </source>
</evidence>
<feature type="region of interest" description="Disordered" evidence="5">
    <location>
        <begin position="27"/>
        <end position="63"/>
    </location>
</feature>
<dbReference type="Pfam" id="PF00593">
    <property type="entry name" value="TonB_dep_Rec_b-barrel"/>
    <property type="match status" value="1"/>
</dbReference>
<evidence type="ECO:0000256" key="1">
    <source>
        <dbReference type="ARBA" id="ARBA00004442"/>
    </source>
</evidence>
<dbReference type="Gene3D" id="2.40.170.20">
    <property type="entry name" value="TonB-dependent receptor, beta-barrel domain"/>
    <property type="match status" value="1"/>
</dbReference>
<keyword evidence="2 4" id="KW-0472">Membrane</keyword>
<feature type="domain" description="TonB-dependent receptor-like beta-barrel" evidence="7">
    <location>
        <begin position="382"/>
        <end position="828"/>
    </location>
</feature>
<dbReference type="InterPro" id="IPR012910">
    <property type="entry name" value="Plug_dom"/>
</dbReference>
<evidence type="ECO:0000259" key="7">
    <source>
        <dbReference type="Pfam" id="PF00593"/>
    </source>
</evidence>
<keyword evidence="4" id="KW-0798">TonB box</keyword>
<organism evidence="9 10">
    <name type="scientific">Altericroceibacterium endophyticum</name>
    <dbReference type="NCBI Taxonomy" id="1808508"/>
    <lineage>
        <taxon>Bacteria</taxon>
        <taxon>Pseudomonadati</taxon>
        <taxon>Pseudomonadota</taxon>
        <taxon>Alphaproteobacteria</taxon>
        <taxon>Sphingomonadales</taxon>
        <taxon>Erythrobacteraceae</taxon>
        <taxon>Altericroceibacterium</taxon>
    </lineage>
</organism>
<keyword evidence="3" id="KW-0998">Cell outer membrane</keyword>
<dbReference type="SUPFAM" id="SSF56935">
    <property type="entry name" value="Porins"/>
    <property type="match status" value="1"/>
</dbReference>
<dbReference type="OrthoDB" id="9768470at2"/>
<gene>
    <name evidence="9" type="ORF">GRI91_13630</name>
</gene>
<dbReference type="Proteomes" id="UP000438476">
    <property type="component" value="Unassembled WGS sequence"/>
</dbReference>
<dbReference type="PANTHER" id="PTHR40980">
    <property type="entry name" value="PLUG DOMAIN-CONTAINING PROTEIN"/>
    <property type="match status" value="1"/>
</dbReference>
<proteinExistence type="inferred from homology"/>
<dbReference type="Gene3D" id="2.170.130.10">
    <property type="entry name" value="TonB-dependent receptor, plug domain"/>
    <property type="match status" value="1"/>
</dbReference>
<dbReference type="InterPro" id="IPR037066">
    <property type="entry name" value="Plug_dom_sf"/>
</dbReference>
<evidence type="ECO:0000313" key="10">
    <source>
        <dbReference type="Proteomes" id="UP000438476"/>
    </source>
</evidence>
<dbReference type="InterPro" id="IPR000531">
    <property type="entry name" value="Beta-barrel_TonB"/>
</dbReference>
<evidence type="ECO:0000256" key="6">
    <source>
        <dbReference type="SAM" id="SignalP"/>
    </source>
</evidence>
<evidence type="ECO:0000256" key="5">
    <source>
        <dbReference type="SAM" id="MobiDB-lite"/>
    </source>
</evidence>
<keyword evidence="9" id="KW-0675">Receptor</keyword>
<dbReference type="AlphaFoldDB" id="A0A6I4T9H0"/>
<dbReference type="Pfam" id="PF07715">
    <property type="entry name" value="Plug"/>
    <property type="match status" value="1"/>
</dbReference>
<comment type="caution">
    <text evidence="9">The sequence shown here is derived from an EMBL/GenBank/DDBJ whole genome shotgun (WGS) entry which is preliminary data.</text>
</comment>
<evidence type="ECO:0000256" key="4">
    <source>
        <dbReference type="RuleBase" id="RU003357"/>
    </source>
</evidence>
<dbReference type="EMBL" id="WTYT01000006">
    <property type="protein sequence ID" value="MXO66801.1"/>
    <property type="molecule type" value="Genomic_DNA"/>
</dbReference>
<feature type="signal peptide" evidence="6">
    <location>
        <begin position="1"/>
        <end position="25"/>
    </location>
</feature>
<sequence length="894" mass="97954">MNQPFWLSATLLATTALVLPGTAMAQDGGASLPPQPTEEIAADPTDAEPGGAQQNELGSAPDVSLGGEIIVTGRVQRDEIRNSAQVLNVLSTEDIARTGEGDIAGALSHVTGLSVVGDGYVYVRGLGDRYSLAMLNGLPLPSPEPLKRVVPLDIFPTNVVASSLVQKTYSANYPGEFGGGVINLTTIAIPDESFLTVGGGISGNTETTGHFGYSYYGAGSDWTGFDNSTRDVPPNLNAFFASGRKLSEFGSDTDAIIPELVNRDLSLTQKLDQVPVDWSASVTGGTSFYAGDALIGVIATASYSNEWRTRDILQQSATTGELDTIRYDGRSINTDNNIKVNGLLGIGVELNRHKFRFTNLYIRDTVKQTRMRDFNDSDTGFDYFEQNTAWYERQLINSQFVGEMHFGDLGIDLRASYANSQREAPFETTFLYAKTNKANDPFGDIYLNRLNNGESGAANIAFSDLNEDLWAGGIDFSYLLTDRLGASVGYAYTDTSRKSARREFAITAPQSTPTGVFALRPDFLIGSAPVKYFNYSLTELTETSPGFAAGLEVNAGYAKINWEPIDYVTLDLGVRYETADQTVRSLNVFVEPPVDPISLNRSNDYFLPGGTITWQPSSELQLRASASKTIARPQFRELLPVLYYDPETNRSFRGNPLLVDSKLFNAEVRAEYYLGGGERVTIGGFYKKIDNPIEVYIQFGANGTSGNFANAPEAQLYGVEVEGIKYFDLYDWGGMFQGRRLFTIANYTFTDSKLNVGDDDKVVRYGLGETAASNVFTDGTPMTGQSDHLANLQFGMESTDKLSQQTILLNYASKRVVGRGDGTYPDIIEEPGLRVDFVWREGIDLLGIDTEWKFEARNIFGQNNEEYQANDDYRIDINTYDLGTKLSLSVSANF</sequence>
<dbReference type="GO" id="GO:0009279">
    <property type="term" value="C:cell outer membrane"/>
    <property type="evidence" value="ECO:0007669"/>
    <property type="project" value="UniProtKB-SubCell"/>
</dbReference>
<dbReference type="PANTHER" id="PTHR40980:SF5">
    <property type="entry name" value="TONB-DEPENDENT RECEPTOR"/>
    <property type="match status" value="1"/>
</dbReference>
<keyword evidence="6" id="KW-0732">Signal</keyword>
<reference evidence="9 10" key="1">
    <citation type="submission" date="2019-12" db="EMBL/GenBank/DDBJ databases">
        <title>Genomic-based taxomic classification of the family Erythrobacteraceae.</title>
        <authorList>
            <person name="Xu L."/>
        </authorList>
    </citation>
    <scope>NUCLEOTIDE SEQUENCE [LARGE SCALE GENOMIC DNA]</scope>
    <source>
        <strain evidence="9 10">LMG 29518</strain>
    </source>
</reference>
<dbReference type="InterPro" id="IPR036942">
    <property type="entry name" value="Beta-barrel_TonB_sf"/>
</dbReference>
<evidence type="ECO:0000313" key="9">
    <source>
        <dbReference type="EMBL" id="MXO66801.1"/>
    </source>
</evidence>
<keyword evidence="10" id="KW-1185">Reference proteome</keyword>
<evidence type="ECO:0000256" key="3">
    <source>
        <dbReference type="ARBA" id="ARBA00023237"/>
    </source>
</evidence>
<feature type="domain" description="TonB-dependent receptor plug" evidence="8">
    <location>
        <begin position="80"/>
        <end position="181"/>
    </location>
</feature>
<evidence type="ECO:0000259" key="8">
    <source>
        <dbReference type="Pfam" id="PF07715"/>
    </source>
</evidence>
<comment type="similarity">
    <text evidence="4">Belongs to the TonB-dependent receptor family.</text>
</comment>
<dbReference type="RefSeq" id="WP_160737244.1">
    <property type="nucleotide sequence ID" value="NZ_WTYT01000006.1"/>
</dbReference>
<feature type="chain" id="PRO_5026138502" evidence="6">
    <location>
        <begin position="26"/>
        <end position="894"/>
    </location>
</feature>
<comment type="subcellular location">
    <subcellularLocation>
        <location evidence="1 4">Cell outer membrane</location>
    </subcellularLocation>
</comment>
<accession>A0A6I4T9H0</accession>
<protein>
    <submittedName>
        <fullName evidence="9">TonB-dependent receptor</fullName>
    </submittedName>
</protein>
<name>A0A6I4T9H0_9SPHN</name>